<dbReference type="CDD" id="cd06262">
    <property type="entry name" value="metallo-hydrolase-like_MBL-fold"/>
    <property type="match status" value="1"/>
</dbReference>
<reference evidence="3 4" key="1">
    <citation type="submission" date="2023-10" db="EMBL/GenBank/DDBJ databases">
        <title>Bacteria for the degradation of biodegradable plastic PBAT(Polybutylene adipate terephthalate).</title>
        <authorList>
            <person name="Weon H.-Y."/>
            <person name="Yeon J."/>
        </authorList>
    </citation>
    <scope>NUCLEOTIDE SEQUENCE [LARGE SCALE GENOMIC DNA]</scope>
    <source>
        <strain evidence="3 4">SBD 7-3</strain>
    </source>
</reference>
<name>A0ABZ0CQA4_9BURK</name>
<dbReference type="Proteomes" id="UP001303946">
    <property type="component" value="Chromosome"/>
</dbReference>
<accession>A0ABZ0CQA4</accession>
<dbReference type="EMBL" id="CP136336">
    <property type="protein sequence ID" value="WOB07159.1"/>
    <property type="molecule type" value="Genomic_DNA"/>
</dbReference>
<evidence type="ECO:0000313" key="4">
    <source>
        <dbReference type="Proteomes" id="UP001303946"/>
    </source>
</evidence>
<protein>
    <recommendedName>
        <fullName evidence="2">Metallo-beta-lactamase domain-containing protein</fullName>
    </recommendedName>
</protein>
<feature type="chain" id="PRO_5047510457" description="Metallo-beta-lactamase domain-containing protein" evidence="1">
    <location>
        <begin position="25"/>
        <end position="331"/>
    </location>
</feature>
<evidence type="ECO:0000259" key="2">
    <source>
        <dbReference type="SMART" id="SM00849"/>
    </source>
</evidence>
<sequence length="331" mass="35433">MTGRLLKRAALALLAALLLLAAFAVVQFNRRPSLAPYQSLTLPTAAQKTGVRVRFAGVATLVFDDGETAWAIDGFFSRPPALRTLFGTIGPDAAVVDASLKRLGIAQLAAVVPVHSHYDHAMDAPLVAQRTGALLVGGESTLQIGRGFGLAEAQMRAVKGGDTLQLGQFSLRFIASRHSPTPFSSGEGGELITSPLKPPAHATRWREGDVWSIAVSHASGKRYLVQGSAGIVPGALSGVRADTVFLGTGTLGKKNEAYRAAYWKETVKATGAKRVIPIHWDDFMQPMLDTPLVASPYLVDDFDVVMADLQQRGRQDGIEVRLPPLFEPFDP</sequence>
<evidence type="ECO:0000313" key="3">
    <source>
        <dbReference type="EMBL" id="WOB07159.1"/>
    </source>
</evidence>
<dbReference type="Gene3D" id="3.60.15.10">
    <property type="entry name" value="Ribonuclease Z/Hydroxyacylglutathione hydrolase-like"/>
    <property type="match status" value="1"/>
</dbReference>
<dbReference type="InterPro" id="IPR036866">
    <property type="entry name" value="RibonucZ/Hydroxyglut_hydro"/>
</dbReference>
<feature type="signal peptide" evidence="1">
    <location>
        <begin position="1"/>
        <end position="24"/>
    </location>
</feature>
<dbReference type="RefSeq" id="WP_316699832.1">
    <property type="nucleotide sequence ID" value="NZ_CP136336.1"/>
</dbReference>
<dbReference type="PANTHER" id="PTHR43546">
    <property type="entry name" value="UPF0173 METAL-DEPENDENT HYDROLASE MJ1163-RELATED"/>
    <property type="match status" value="1"/>
</dbReference>
<dbReference type="SMART" id="SM00849">
    <property type="entry name" value="Lactamase_B"/>
    <property type="match status" value="1"/>
</dbReference>
<gene>
    <name evidence="3" type="ORF">RXV79_19845</name>
</gene>
<keyword evidence="4" id="KW-1185">Reference proteome</keyword>
<organism evidence="3 4">
    <name type="scientific">Piscinibacter gummiphilus</name>
    <dbReference type="NCBI Taxonomy" id="946333"/>
    <lineage>
        <taxon>Bacteria</taxon>
        <taxon>Pseudomonadati</taxon>
        <taxon>Pseudomonadota</taxon>
        <taxon>Betaproteobacteria</taxon>
        <taxon>Burkholderiales</taxon>
        <taxon>Sphaerotilaceae</taxon>
        <taxon>Piscinibacter</taxon>
    </lineage>
</organism>
<proteinExistence type="predicted"/>
<dbReference type="Pfam" id="PF00753">
    <property type="entry name" value="Lactamase_B"/>
    <property type="match status" value="1"/>
</dbReference>
<keyword evidence="1" id="KW-0732">Signal</keyword>
<dbReference type="SUPFAM" id="SSF56281">
    <property type="entry name" value="Metallo-hydrolase/oxidoreductase"/>
    <property type="match status" value="1"/>
</dbReference>
<dbReference type="PANTHER" id="PTHR43546:SF3">
    <property type="entry name" value="UPF0173 METAL-DEPENDENT HYDROLASE MJ1163"/>
    <property type="match status" value="1"/>
</dbReference>
<evidence type="ECO:0000256" key="1">
    <source>
        <dbReference type="SAM" id="SignalP"/>
    </source>
</evidence>
<feature type="domain" description="Metallo-beta-lactamase" evidence="2">
    <location>
        <begin position="57"/>
        <end position="235"/>
    </location>
</feature>
<dbReference type="InterPro" id="IPR050114">
    <property type="entry name" value="UPF0173_UPF0282_UlaG_hydrolase"/>
</dbReference>
<dbReference type="InterPro" id="IPR001279">
    <property type="entry name" value="Metallo-B-lactamas"/>
</dbReference>